<reference evidence="2 4" key="2">
    <citation type="submission" date="2017-10" db="EMBL/GenBank/DDBJ databases">
        <title>Biodiversity and function of Thalassospira species in the particle-attached aromatic-hydrocarbon-degrading consortia from the surface seawater of the China South Sea.</title>
        <authorList>
            <person name="Dong C."/>
            <person name="Liu R."/>
            <person name="Shao Z."/>
        </authorList>
    </citation>
    <scope>NUCLEOTIDE SEQUENCE [LARGE SCALE GENOMIC DNA]</scope>
    <source>
        <strain evidence="2 4">CSC3H3</strain>
    </source>
</reference>
<dbReference type="AlphaFoldDB" id="A0A2N3KWL8"/>
<keyword evidence="4" id="KW-1185">Reference proteome</keyword>
<proteinExistence type="predicted"/>
<evidence type="ECO:0000313" key="4">
    <source>
        <dbReference type="Proteomes" id="UP000233458"/>
    </source>
</evidence>
<organism evidence="3 5">
    <name type="scientific">Thalassospira marina</name>
    <dbReference type="NCBI Taxonomy" id="2048283"/>
    <lineage>
        <taxon>Bacteria</taxon>
        <taxon>Pseudomonadati</taxon>
        <taxon>Pseudomonadota</taxon>
        <taxon>Alphaproteobacteria</taxon>
        <taxon>Rhodospirillales</taxon>
        <taxon>Thalassospiraceae</taxon>
        <taxon>Thalassospira</taxon>
    </lineage>
</organism>
<dbReference type="Proteomes" id="UP000233458">
    <property type="component" value="Chromosome"/>
</dbReference>
<dbReference type="KEGG" id="thac:CSC3H3_14340"/>
<feature type="region of interest" description="Disordered" evidence="1">
    <location>
        <begin position="172"/>
        <end position="214"/>
    </location>
</feature>
<protein>
    <submittedName>
        <fullName evidence="3">Uncharacterized protein</fullName>
    </submittedName>
</protein>
<dbReference type="EMBL" id="CP024199">
    <property type="protein sequence ID" value="AUG53759.1"/>
    <property type="molecule type" value="Genomic_DNA"/>
</dbReference>
<evidence type="ECO:0000256" key="1">
    <source>
        <dbReference type="SAM" id="MobiDB-lite"/>
    </source>
</evidence>
<dbReference type="EMBL" id="NWTK01000003">
    <property type="protein sequence ID" value="PKR54907.1"/>
    <property type="molecule type" value="Genomic_DNA"/>
</dbReference>
<accession>A0A2N3KWL8</accession>
<reference evidence="3 5" key="1">
    <citation type="submission" date="2017-09" db="EMBL/GenBank/DDBJ databases">
        <title>Biodiversity and function of Thalassospira species in the particle-attached aromatic-hydrocarbon-degrading consortia from the surface seawater of the South China Sea.</title>
        <authorList>
            <person name="Dong C."/>
            <person name="Liu R."/>
            <person name="Shao Z."/>
        </authorList>
    </citation>
    <scope>NUCLEOTIDE SEQUENCE [LARGE SCALE GENOMIC DNA]</scope>
    <source>
        <strain evidence="3 5">CSC1P2</strain>
    </source>
</reference>
<sequence>MQQIIQARQQQTGAGASYTTSVAAQLAKLAISRNKNAAATIVTTAIAVTKGNSVVVDEKTGQIVVTVVAVAANTAPDQSGAVTTAAASLAPELLAAITNAAVQGAPDRAADITAAAVKNNPSQAAAVAQAAARAAPQQAAAITTAAVAAAPSQAANITTQVSTVQGVNSQDVQTAANTTTPDSVDTTNDGFDDVEPVATSAAQDNEASPTTPKS</sequence>
<evidence type="ECO:0000313" key="2">
    <source>
        <dbReference type="EMBL" id="AUG53759.1"/>
    </source>
</evidence>
<gene>
    <name evidence="3" type="ORF">COO20_05780</name>
    <name evidence="2" type="ORF">CSC3H3_14340</name>
</gene>
<dbReference type="Proteomes" id="UP000233597">
    <property type="component" value="Unassembled WGS sequence"/>
</dbReference>
<name>A0A2N3KWL8_9PROT</name>
<evidence type="ECO:0000313" key="3">
    <source>
        <dbReference type="EMBL" id="PKR54907.1"/>
    </source>
</evidence>
<feature type="compositionally biased region" description="Polar residues" evidence="1">
    <location>
        <begin position="172"/>
        <end position="189"/>
    </location>
</feature>
<evidence type="ECO:0000313" key="5">
    <source>
        <dbReference type="Proteomes" id="UP000233597"/>
    </source>
</evidence>
<feature type="compositionally biased region" description="Polar residues" evidence="1">
    <location>
        <begin position="200"/>
        <end position="214"/>
    </location>
</feature>